<accession>A0A3B0Y0W1</accession>
<feature type="non-terminal residue" evidence="1">
    <location>
        <position position="40"/>
    </location>
</feature>
<proteinExistence type="predicted"/>
<name>A0A3B0Y0W1_9ZZZZ</name>
<protein>
    <submittedName>
        <fullName evidence="1">Uncharacterized protein</fullName>
    </submittedName>
</protein>
<sequence>MQYTVGRGAEQTEDAMMAMCTDYDQVGSLLLRHPEDFLLG</sequence>
<gene>
    <name evidence="1" type="ORF">MNBD_GAMMA15-2446</name>
</gene>
<evidence type="ECO:0000313" key="1">
    <source>
        <dbReference type="EMBL" id="VAW74295.1"/>
    </source>
</evidence>
<organism evidence="1">
    <name type="scientific">hydrothermal vent metagenome</name>
    <dbReference type="NCBI Taxonomy" id="652676"/>
    <lineage>
        <taxon>unclassified sequences</taxon>
        <taxon>metagenomes</taxon>
        <taxon>ecological metagenomes</taxon>
    </lineage>
</organism>
<reference evidence="1" key="1">
    <citation type="submission" date="2018-06" db="EMBL/GenBank/DDBJ databases">
        <authorList>
            <person name="Zhirakovskaya E."/>
        </authorList>
    </citation>
    <scope>NUCLEOTIDE SEQUENCE</scope>
</reference>
<dbReference type="EMBL" id="UOFN01000032">
    <property type="protein sequence ID" value="VAW74295.1"/>
    <property type="molecule type" value="Genomic_DNA"/>
</dbReference>
<dbReference type="AlphaFoldDB" id="A0A3B0Y0W1"/>